<organism evidence="2 3">
    <name type="scientific">Amnibacterium kyonggiense</name>
    <dbReference type="NCBI Taxonomy" id="595671"/>
    <lineage>
        <taxon>Bacteria</taxon>
        <taxon>Bacillati</taxon>
        <taxon>Actinomycetota</taxon>
        <taxon>Actinomycetes</taxon>
        <taxon>Micrococcales</taxon>
        <taxon>Microbacteriaceae</taxon>
        <taxon>Amnibacterium</taxon>
    </lineage>
</organism>
<dbReference type="Proteomes" id="UP000295344">
    <property type="component" value="Unassembled WGS sequence"/>
</dbReference>
<feature type="region of interest" description="Disordered" evidence="1">
    <location>
        <begin position="1"/>
        <end position="22"/>
    </location>
</feature>
<name>A0A4R7FRJ9_9MICO</name>
<feature type="compositionally biased region" description="Polar residues" evidence="1">
    <location>
        <begin position="36"/>
        <end position="45"/>
    </location>
</feature>
<evidence type="ECO:0000256" key="1">
    <source>
        <dbReference type="SAM" id="MobiDB-lite"/>
    </source>
</evidence>
<gene>
    <name evidence="2" type="ORF">CLV52_1006</name>
</gene>
<accession>A0A4R7FRJ9</accession>
<comment type="caution">
    <text evidence="2">The sequence shown here is derived from an EMBL/GenBank/DDBJ whole genome shotgun (WGS) entry which is preliminary data.</text>
</comment>
<reference evidence="2 3" key="1">
    <citation type="submission" date="2019-03" db="EMBL/GenBank/DDBJ databases">
        <title>Genomic Encyclopedia of Archaeal and Bacterial Type Strains, Phase II (KMG-II): from individual species to whole genera.</title>
        <authorList>
            <person name="Goeker M."/>
        </authorList>
    </citation>
    <scope>NUCLEOTIDE SEQUENCE [LARGE SCALE GENOMIC DNA]</scope>
    <source>
        <strain evidence="2 3">DSM 24782</strain>
    </source>
</reference>
<dbReference type="EMBL" id="SOAM01000001">
    <property type="protein sequence ID" value="TDS80441.1"/>
    <property type="molecule type" value="Genomic_DNA"/>
</dbReference>
<evidence type="ECO:0000313" key="2">
    <source>
        <dbReference type="EMBL" id="TDS80441.1"/>
    </source>
</evidence>
<sequence length="59" mass="6114">MAGPATGSIKHEITGGEDGPVIETIDISGTQYSPARNVISTSSSSKKLHVRITDAETNS</sequence>
<feature type="region of interest" description="Disordered" evidence="1">
    <location>
        <begin position="36"/>
        <end position="59"/>
    </location>
</feature>
<evidence type="ECO:0000313" key="3">
    <source>
        <dbReference type="Proteomes" id="UP000295344"/>
    </source>
</evidence>
<keyword evidence="3" id="KW-1185">Reference proteome</keyword>
<dbReference type="AlphaFoldDB" id="A0A4R7FRJ9"/>
<protein>
    <submittedName>
        <fullName evidence="2">Uncharacterized protein</fullName>
    </submittedName>
</protein>
<proteinExistence type="predicted"/>